<comment type="caution">
    <text evidence="2">The sequence shown here is derived from an EMBL/GenBank/DDBJ whole genome shotgun (WGS) entry which is preliminary data.</text>
</comment>
<gene>
    <name evidence="2" type="ORF">DFQ14_101267</name>
</gene>
<evidence type="ECO:0000256" key="1">
    <source>
        <dbReference type="SAM" id="MobiDB-lite"/>
    </source>
</evidence>
<name>A0A368VY60_9ACTN</name>
<dbReference type="Proteomes" id="UP000253495">
    <property type="component" value="Unassembled WGS sequence"/>
</dbReference>
<accession>A0A368VY60</accession>
<keyword evidence="3" id="KW-1185">Reference proteome</keyword>
<reference evidence="2 3" key="1">
    <citation type="submission" date="2018-07" db="EMBL/GenBank/DDBJ databases">
        <title>Genomic Encyclopedia of Type Strains, Phase III (KMG-III): the genomes of soil and plant-associated and newly described type strains.</title>
        <authorList>
            <person name="Whitman W."/>
        </authorList>
    </citation>
    <scope>NUCLEOTIDE SEQUENCE [LARGE SCALE GENOMIC DNA]</scope>
    <source>
        <strain evidence="2 3">CECT 8575</strain>
    </source>
</reference>
<sequence length="236" mass="24777">MPTLPTVQDMNKAREQAGHALEGAAHQARTPLMAALGAGDLAARAVADTVKQVREQLNESAGSAREGLGEIPGELSSLRHRLDPAELRKLIDSYTNSAVRVYGDLAGRGEDAFGRLRQQPRVQRAVDQVGNAQERFEGAVGDARDLADDVLGRVTTTTRFFGEKTARQAESTANGAAATVRSTAEDTADTVQEAGASTASTTRSAARKTANRTAAAKTNGSAKPQPKSAARKNNGN</sequence>
<organism evidence="2 3">
    <name type="scientific">Halopolyspora algeriensis</name>
    <dbReference type="NCBI Taxonomy" id="1500506"/>
    <lineage>
        <taxon>Bacteria</taxon>
        <taxon>Bacillati</taxon>
        <taxon>Actinomycetota</taxon>
        <taxon>Actinomycetes</taxon>
        <taxon>Actinomycetes incertae sedis</taxon>
        <taxon>Halopolyspora</taxon>
    </lineage>
</organism>
<dbReference type="EMBL" id="QPJC01000001">
    <property type="protein sequence ID" value="RCW46927.1"/>
    <property type="molecule type" value="Genomic_DNA"/>
</dbReference>
<feature type="region of interest" description="Disordered" evidence="1">
    <location>
        <begin position="165"/>
        <end position="236"/>
    </location>
</feature>
<dbReference type="RefSeq" id="WP_114451167.1">
    <property type="nucleotide sequence ID" value="NZ_QPJC01000001.1"/>
</dbReference>
<proteinExistence type="predicted"/>
<evidence type="ECO:0000313" key="3">
    <source>
        <dbReference type="Proteomes" id="UP000253495"/>
    </source>
</evidence>
<dbReference type="AlphaFoldDB" id="A0A368VY60"/>
<dbReference type="OrthoDB" id="5189864at2"/>
<evidence type="ECO:0000313" key="2">
    <source>
        <dbReference type="EMBL" id="RCW46927.1"/>
    </source>
</evidence>
<feature type="compositionally biased region" description="Low complexity" evidence="1">
    <location>
        <begin position="211"/>
        <end position="220"/>
    </location>
</feature>
<protein>
    <submittedName>
        <fullName evidence="2">Heparin binding hemagglutinin HbhA</fullName>
    </submittedName>
</protein>
<feature type="compositionally biased region" description="Low complexity" evidence="1">
    <location>
        <begin position="194"/>
        <end position="204"/>
    </location>
</feature>